<evidence type="ECO:0000313" key="7">
    <source>
        <dbReference type="EMBL" id="KJL42348.1"/>
    </source>
</evidence>
<dbReference type="SUPFAM" id="SSF46689">
    <property type="entry name" value="Homeodomain-like"/>
    <property type="match status" value="1"/>
</dbReference>
<sequence>MPQETLNGHEVRSQRSTRALTRAAGELIAENGYQAMTLAMVGERAGYSRSLATARFGSKAKLLEALVDEIAVRWSLEKIEPEAEALPGIQGLHTLLTGIQDSYRKTPHSLLVLYALLFEALGPVPELRERFVTFHRRMRAGIAATIRRGILDGSIRSDVDADEQATAIVAQLRGVAYLWKLDPETTDPARTLSLFLDQCMSHLAVNPRKGRFREVGR</sequence>
<evidence type="ECO:0000256" key="3">
    <source>
        <dbReference type="ARBA" id="ARBA00023125"/>
    </source>
</evidence>
<dbReference type="InterPro" id="IPR001647">
    <property type="entry name" value="HTH_TetR"/>
</dbReference>
<evidence type="ECO:0000313" key="8">
    <source>
        <dbReference type="Proteomes" id="UP000034098"/>
    </source>
</evidence>
<protein>
    <submittedName>
        <fullName evidence="7">HTH-type transcriptional regulator BetI</fullName>
    </submittedName>
</protein>
<dbReference type="InterPro" id="IPR039538">
    <property type="entry name" value="BetI_C"/>
</dbReference>
<dbReference type="InterPro" id="IPR036271">
    <property type="entry name" value="Tet_transcr_reg_TetR-rel_C_sf"/>
</dbReference>
<dbReference type="Pfam" id="PF00440">
    <property type="entry name" value="TetR_N"/>
    <property type="match status" value="1"/>
</dbReference>
<evidence type="ECO:0000256" key="2">
    <source>
        <dbReference type="ARBA" id="ARBA00023015"/>
    </source>
</evidence>
<keyword evidence="1" id="KW-0678">Repressor</keyword>
<keyword evidence="2" id="KW-0805">Transcription regulation</keyword>
<dbReference type="Pfam" id="PF13977">
    <property type="entry name" value="TetR_C_6"/>
    <property type="match status" value="1"/>
</dbReference>
<organism evidence="7 8">
    <name type="scientific">Microbacterium trichothecenolyticum</name>
    <name type="common">Aureobacterium trichothecenolyticum</name>
    <dbReference type="NCBI Taxonomy" id="69370"/>
    <lineage>
        <taxon>Bacteria</taxon>
        <taxon>Bacillati</taxon>
        <taxon>Actinomycetota</taxon>
        <taxon>Actinomycetes</taxon>
        <taxon>Micrococcales</taxon>
        <taxon>Microbacteriaceae</taxon>
        <taxon>Microbacterium</taxon>
    </lineage>
</organism>
<evidence type="ECO:0000256" key="1">
    <source>
        <dbReference type="ARBA" id="ARBA00022491"/>
    </source>
</evidence>
<dbReference type="EMBL" id="JYJA01000035">
    <property type="protein sequence ID" value="KJL42348.1"/>
    <property type="molecule type" value="Genomic_DNA"/>
</dbReference>
<feature type="domain" description="HTH tetR-type" evidence="6">
    <location>
        <begin position="14"/>
        <end position="74"/>
    </location>
</feature>
<keyword evidence="8" id="KW-1185">Reference proteome</keyword>
<evidence type="ECO:0000256" key="4">
    <source>
        <dbReference type="ARBA" id="ARBA00023163"/>
    </source>
</evidence>
<dbReference type="GO" id="GO:0003677">
    <property type="term" value="F:DNA binding"/>
    <property type="evidence" value="ECO:0007669"/>
    <property type="project" value="UniProtKB-UniRule"/>
</dbReference>
<keyword evidence="4" id="KW-0804">Transcription</keyword>
<evidence type="ECO:0000259" key="6">
    <source>
        <dbReference type="PROSITE" id="PS50977"/>
    </source>
</evidence>
<name>A0A0M2HCD3_MICTR</name>
<dbReference type="SUPFAM" id="SSF48498">
    <property type="entry name" value="Tetracyclin repressor-like, C-terminal domain"/>
    <property type="match status" value="1"/>
</dbReference>
<dbReference type="Proteomes" id="UP000034098">
    <property type="component" value="Unassembled WGS sequence"/>
</dbReference>
<dbReference type="PANTHER" id="PTHR47506:SF6">
    <property type="entry name" value="HTH-TYPE TRANSCRIPTIONAL REPRESSOR NEMR"/>
    <property type="match status" value="1"/>
</dbReference>
<dbReference type="AlphaFoldDB" id="A0A0M2HCD3"/>
<comment type="caution">
    <text evidence="7">The sequence shown here is derived from an EMBL/GenBank/DDBJ whole genome shotgun (WGS) entry which is preliminary data.</text>
</comment>
<feature type="DNA-binding region" description="H-T-H motif" evidence="5">
    <location>
        <begin position="37"/>
        <end position="56"/>
    </location>
</feature>
<dbReference type="PANTHER" id="PTHR47506">
    <property type="entry name" value="TRANSCRIPTIONAL REGULATORY PROTEIN"/>
    <property type="match status" value="1"/>
</dbReference>
<dbReference type="InterPro" id="IPR009057">
    <property type="entry name" value="Homeodomain-like_sf"/>
</dbReference>
<evidence type="ECO:0000256" key="5">
    <source>
        <dbReference type="PROSITE-ProRule" id="PRU00335"/>
    </source>
</evidence>
<dbReference type="Gene3D" id="1.10.357.10">
    <property type="entry name" value="Tetracycline Repressor, domain 2"/>
    <property type="match status" value="1"/>
</dbReference>
<keyword evidence="3 5" id="KW-0238">DNA-binding</keyword>
<dbReference type="PROSITE" id="PS50977">
    <property type="entry name" value="HTH_TETR_2"/>
    <property type="match status" value="1"/>
</dbReference>
<proteinExistence type="predicted"/>
<reference evidence="7 8" key="1">
    <citation type="submission" date="2015-02" db="EMBL/GenBank/DDBJ databases">
        <title>Draft genome sequences of ten Microbacterium spp. with emphasis on heavy metal contaminated environments.</title>
        <authorList>
            <person name="Corretto E."/>
        </authorList>
    </citation>
    <scope>NUCLEOTIDE SEQUENCE [LARGE SCALE GENOMIC DNA]</scope>
    <source>
        <strain evidence="7 8">DSM 8608</strain>
    </source>
</reference>
<gene>
    <name evidence="7" type="primary">betI_7</name>
    <name evidence="7" type="ORF">RS82_02364</name>
</gene>
<dbReference type="PATRIC" id="fig|69370.6.peg.2402"/>
<accession>A0A0M2HCD3</accession>